<dbReference type="EMBL" id="JAGWCR010000011">
    <property type="protein sequence ID" value="MBS3651031.1"/>
    <property type="molecule type" value="Genomic_DNA"/>
</dbReference>
<dbReference type="Gene3D" id="3.40.50.720">
    <property type="entry name" value="NAD(P)-binding Rossmann-like Domain"/>
    <property type="match status" value="1"/>
</dbReference>
<dbReference type="AlphaFoldDB" id="A0A942E0D1"/>
<evidence type="ECO:0000313" key="3">
    <source>
        <dbReference type="EMBL" id="MBS3651031.1"/>
    </source>
</evidence>
<dbReference type="InterPro" id="IPR001509">
    <property type="entry name" value="Epimerase_deHydtase"/>
</dbReference>
<feature type="domain" description="Ketoreductase" evidence="2">
    <location>
        <begin position="8"/>
        <end position="175"/>
    </location>
</feature>
<evidence type="ECO:0000256" key="1">
    <source>
        <dbReference type="SAM" id="MobiDB-lite"/>
    </source>
</evidence>
<dbReference type="RefSeq" id="WP_188256575.1">
    <property type="nucleotide sequence ID" value="NZ_JABVCF010000011.1"/>
</dbReference>
<reference evidence="3" key="1">
    <citation type="submission" date="2021-04" db="EMBL/GenBank/DDBJ databases">
        <title>Pseudaminobacter soli sp. nov., isolated from paddy soil contaminated by heavy metals.</title>
        <authorList>
            <person name="Zhang K."/>
        </authorList>
    </citation>
    <scope>NUCLEOTIDE SEQUENCE</scope>
    <source>
        <strain evidence="3">19-2017</strain>
    </source>
</reference>
<evidence type="ECO:0000259" key="2">
    <source>
        <dbReference type="SMART" id="SM00822"/>
    </source>
</evidence>
<keyword evidence="4" id="KW-1185">Reference proteome</keyword>
<gene>
    <name evidence="3" type="ORF">KEU06_20685</name>
</gene>
<name>A0A942E0D1_9HYPH</name>
<dbReference type="InterPro" id="IPR020904">
    <property type="entry name" value="Sc_DH/Rdtase_CS"/>
</dbReference>
<dbReference type="Pfam" id="PF01370">
    <property type="entry name" value="Epimerase"/>
    <property type="match status" value="1"/>
</dbReference>
<accession>A0A942E0D1</accession>
<dbReference type="SMART" id="SM00822">
    <property type="entry name" value="PKS_KR"/>
    <property type="match status" value="1"/>
</dbReference>
<sequence length="338" mass="35469">MQKGGQGSFVLVSGASGFIGAAVTRALRSAGRGVLAIDIRGDEAEEVIHCDLLEAHRLHELARECDIEAILHCGGVSGPMLYADRPGIVARTNVEGTLNLLELARIHRISRFVFCSSASVYGPRAADDLVCVESALHPRSAYAASKIAGEALVEAYSNCHGLDGISLRIAAVYGPGRRTDCFIREMILAGLNNRPLSIGAGGSQRYHFVHIDDVVSALTAALWAVSARRTHTIAGGPGLTLRELADVVRAIVPGPDIIVGSALDGLSDPQGIYDLSSSRADFGWTPSVPLEDGIASYVEWLSRDSDQVSEPAADPASTGEAPAETGSPPTSRFSTGDA</sequence>
<dbReference type="InterPro" id="IPR036291">
    <property type="entry name" value="NAD(P)-bd_dom_sf"/>
</dbReference>
<evidence type="ECO:0000313" key="4">
    <source>
        <dbReference type="Proteomes" id="UP000680348"/>
    </source>
</evidence>
<dbReference type="Proteomes" id="UP000680348">
    <property type="component" value="Unassembled WGS sequence"/>
</dbReference>
<dbReference type="PANTHER" id="PTHR43245">
    <property type="entry name" value="BIFUNCTIONAL POLYMYXIN RESISTANCE PROTEIN ARNA"/>
    <property type="match status" value="1"/>
</dbReference>
<dbReference type="InterPro" id="IPR057326">
    <property type="entry name" value="KR_dom"/>
</dbReference>
<protein>
    <submittedName>
        <fullName evidence="3">NAD(P)-dependent oxidoreductase</fullName>
    </submittedName>
</protein>
<comment type="caution">
    <text evidence="3">The sequence shown here is derived from an EMBL/GenBank/DDBJ whole genome shotgun (WGS) entry which is preliminary data.</text>
</comment>
<organism evidence="3 4">
    <name type="scientific">Pseudaminobacter soli</name>
    <name type="common">ex Zhang et al. 2022</name>
    <dbReference type="NCBI Taxonomy" id="2831468"/>
    <lineage>
        <taxon>Bacteria</taxon>
        <taxon>Pseudomonadati</taxon>
        <taxon>Pseudomonadota</taxon>
        <taxon>Alphaproteobacteria</taxon>
        <taxon>Hyphomicrobiales</taxon>
        <taxon>Phyllobacteriaceae</taxon>
        <taxon>Pseudaminobacter</taxon>
    </lineage>
</organism>
<dbReference type="InterPro" id="IPR050177">
    <property type="entry name" value="Lipid_A_modif_metabolic_enz"/>
</dbReference>
<proteinExistence type="predicted"/>
<feature type="compositionally biased region" description="Polar residues" evidence="1">
    <location>
        <begin position="327"/>
        <end position="338"/>
    </location>
</feature>
<feature type="region of interest" description="Disordered" evidence="1">
    <location>
        <begin position="305"/>
        <end position="338"/>
    </location>
</feature>
<dbReference type="PROSITE" id="PS00061">
    <property type="entry name" value="ADH_SHORT"/>
    <property type="match status" value="1"/>
</dbReference>
<dbReference type="SUPFAM" id="SSF51735">
    <property type="entry name" value="NAD(P)-binding Rossmann-fold domains"/>
    <property type="match status" value="1"/>
</dbReference>